<dbReference type="Pfam" id="PF01638">
    <property type="entry name" value="HxlR"/>
    <property type="match status" value="1"/>
</dbReference>
<comment type="caution">
    <text evidence="5">The sequence shown here is derived from an EMBL/GenBank/DDBJ whole genome shotgun (WGS) entry which is preliminary data.</text>
</comment>
<dbReference type="Proteomes" id="UP000246661">
    <property type="component" value="Unassembled WGS sequence"/>
</dbReference>
<dbReference type="PROSITE" id="PS51118">
    <property type="entry name" value="HTH_HXLR"/>
    <property type="match status" value="1"/>
</dbReference>
<evidence type="ECO:0000256" key="3">
    <source>
        <dbReference type="ARBA" id="ARBA00023163"/>
    </source>
</evidence>
<evidence type="ECO:0000256" key="2">
    <source>
        <dbReference type="ARBA" id="ARBA00023125"/>
    </source>
</evidence>
<proteinExistence type="predicted"/>
<dbReference type="SUPFAM" id="SSF46785">
    <property type="entry name" value="Winged helix' DNA-binding domain"/>
    <property type="match status" value="1"/>
</dbReference>
<sequence length="143" mass="15510">MALGEALSVFGDRWALLVVREAALGVRRFTELQQTTGAPRTVLSDRLRRLVAAGVLEQREYVLPGARPRQEYVLTDAGRDLLPVLAAFSDWAARHLADDRPADVTYRHAGCGGHVGAHLVCDCGAEITHGDRLVASVLREGTP</sequence>
<reference evidence="6" key="1">
    <citation type="submission" date="2018-05" db="EMBL/GenBank/DDBJ databases">
        <authorList>
            <person name="Klenk H.-P."/>
            <person name="Huntemann M."/>
            <person name="Clum A."/>
            <person name="Pillay M."/>
            <person name="Palaniappan K."/>
            <person name="Varghese N."/>
            <person name="Mikhailova N."/>
            <person name="Stamatis D."/>
            <person name="Reddy T."/>
            <person name="Daum C."/>
            <person name="Shapiro N."/>
            <person name="Ivanova N."/>
            <person name="Kyrpides N."/>
            <person name="Woyke T."/>
        </authorList>
    </citation>
    <scope>NUCLEOTIDE SEQUENCE [LARGE SCALE GENOMIC DNA]</scope>
    <source>
        <strain evidence="6">DSM 45417</strain>
    </source>
</reference>
<evidence type="ECO:0000256" key="1">
    <source>
        <dbReference type="ARBA" id="ARBA00023015"/>
    </source>
</evidence>
<dbReference type="PANTHER" id="PTHR33204:SF18">
    <property type="entry name" value="TRANSCRIPTIONAL REGULATORY PROTEIN"/>
    <property type="match status" value="1"/>
</dbReference>
<keyword evidence="3" id="KW-0804">Transcription</keyword>
<protein>
    <submittedName>
        <fullName evidence="5">HxlR family transcriptional regulator</fullName>
    </submittedName>
</protein>
<keyword evidence="2" id="KW-0238">DNA-binding</keyword>
<dbReference type="RefSeq" id="WP_211307830.1">
    <property type="nucleotide sequence ID" value="NZ_QGTX01000001.1"/>
</dbReference>
<accession>A0A317QFG2</accession>
<feature type="domain" description="HTH hxlR-type" evidence="4">
    <location>
        <begin position="1"/>
        <end position="100"/>
    </location>
</feature>
<dbReference type="Gene3D" id="1.10.10.10">
    <property type="entry name" value="Winged helix-like DNA-binding domain superfamily/Winged helix DNA-binding domain"/>
    <property type="match status" value="1"/>
</dbReference>
<dbReference type="EMBL" id="QGTX01000001">
    <property type="protein sequence ID" value="PWW21336.1"/>
    <property type="molecule type" value="Genomic_DNA"/>
</dbReference>
<dbReference type="AlphaFoldDB" id="A0A317QFG2"/>
<keyword evidence="1" id="KW-0805">Transcription regulation</keyword>
<evidence type="ECO:0000259" key="4">
    <source>
        <dbReference type="PROSITE" id="PS51118"/>
    </source>
</evidence>
<dbReference type="InterPro" id="IPR002577">
    <property type="entry name" value="HTH_HxlR"/>
</dbReference>
<dbReference type="PANTHER" id="PTHR33204">
    <property type="entry name" value="TRANSCRIPTIONAL REGULATOR, MARR FAMILY"/>
    <property type="match status" value="1"/>
</dbReference>
<organism evidence="5 6">
    <name type="scientific">Geodermatophilus normandii</name>
    <dbReference type="NCBI Taxonomy" id="1137989"/>
    <lineage>
        <taxon>Bacteria</taxon>
        <taxon>Bacillati</taxon>
        <taxon>Actinomycetota</taxon>
        <taxon>Actinomycetes</taxon>
        <taxon>Geodermatophilales</taxon>
        <taxon>Geodermatophilaceae</taxon>
        <taxon>Geodermatophilus</taxon>
    </lineage>
</organism>
<keyword evidence="6" id="KW-1185">Reference proteome</keyword>
<dbReference type="GO" id="GO:0003677">
    <property type="term" value="F:DNA binding"/>
    <property type="evidence" value="ECO:0007669"/>
    <property type="project" value="UniProtKB-KW"/>
</dbReference>
<dbReference type="InterPro" id="IPR036390">
    <property type="entry name" value="WH_DNA-bd_sf"/>
</dbReference>
<dbReference type="InterPro" id="IPR036388">
    <property type="entry name" value="WH-like_DNA-bd_sf"/>
</dbReference>
<evidence type="ECO:0000313" key="5">
    <source>
        <dbReference type="EMBL" id="PWW21336.1"/>
    </source>
</evidence>
<name>A0A317QFG2_9ACTN</name>
<evidence type="ECO:0000313" key="6">
    <source>
        <dbReference type="Proteomes" id="UP000246661"/>
    </source>
</evidence>
<gene>
    <name evidence="5" type="ORF">JD79_00464</name>
</gene>